<dbReference type="PROSITE" id="PS50014">
    <property type="entry name" value="BROMODOMAIN_2"/>
    <property type="match status" value="1"/>
</dbReference>
<feature type="compositionally biased region" description="Low complexity" evidence="15">
    <location>
        <begin position="766"/>
        <end position="793"/>
    </location>
</feature>
<feature type="compositionally biased region" description="Low complexity" evidence="15">
    <location>
        <begin position="1069"/>
        <end position="1089"/>
    </location>
</feature>
<dbReference type="Pfam" id="PF00628">
    <property type="entry name" value="PHD"/>
    <property type="match status" value="1"/>
</dbReference>
<dbReference type="Pfam" id="PF00855">
    <property type="entry name" value="PWWP"/>
    <property type="match status" value="1"/>
</dbReference>
<dbReference type="GO" id="GO:0008270">
    <property type="term" value="F:zinc ion binding"/>
    <property type="evidence" value="ECO:0007669"/>
    <property type="project" value="UniProtKB-KW"/>
</dbReference>
<feature type="compositionally biased region" description="Polar residues" evidence="15">
    <location>
        <begin position="1026"/>
        <end position="1042"/>
    </location>
</feature>
<dbReference type="InterPro" id="IPR002893">
    <property type="entry name" value="Znf_MYND"/>
</dbReference>
<evidence type="ECO:0000259" key="19">
    <source>
        <dbReference type="PROSITE" id="PS50865"/>
    </source>
</evidence>
<evidence type="ECO:0000256" key="2">
    <source>
        <dbReference type="ARBA" id="ARBA00004286"/>
    </source>
</evidence>
<dbReference type="SUPFAM" id="SSF63748">
    <property type="entry name" value="Tudor/PWWP/MBT"/>
    <property type="match status" value="1"/>
</dbReference>
<dbReference type="GO" id="GO:0005694">
    <property type="term" value="C:chromosome"/>
    <property type="evidence" value="ECO:0007669"/>
    <property type="project" value="UniProtKB-SubCell"/>
</dbReference>
<dbReference type="Gene3D" id="2.30.30.140">
    <property type="match status" value="1"/>
</dbReference>
<feature type="compositionally biased region" description="Basic and acidic residues" evidence="15">
    <location>
        <begin position="601"/>
        <end position="626"/>
    </location>
</feature>
<feature type="domain" description="Bromo" evidence="16">
    <location>
        <begin position="160"/>
        <end position="230"/>
    </location>
</feature>
<evidence type="ECO:0000256" key="15">
    <source>
        <dbReference type="SAM" id="MobiDB-lite"/>
    </source>
</evidence>
<feature type="region of interest" description="Disordered" evidence="15">
    <location>
        <begin position="415"/>
        <end position="510"/>
    </location>
</feature>
<dbReference type="InterPro" id="IPR001965">
    <property type="entry name" value="Znf_PHD"/>
</dbReference>
<dbReference type="InterPro" id="IPR011011">
    <property type="entry name" value="Znf_FYVE_PHD"/>
</dbReference>
<dbReference type="Gene3D" id="6.10.140.2220">
    <property type="match status" value="1"/>
</dbReference>
<feature type="region of interest" description="Disordered" evidence="15">
    <location>
        <begin position="1014"/>
        <end position="1139"/>
    </location>
</feature>
<dbReference type="Ensembl" id="ENSSSCT00040023007.1">
    <property type="protein sequence ID" value="ENSSSCP00040009656.1"/>
    <property type="gene ID" value="ENSSSCG00040016797.1"/>
</dbReference>
<dbReference type="AlphaFoldDB" id="A0A8D1DP10"/>
<dbReference type="SMART" id="SM00249">
    <property type="entry name" value="PHD"/>
    <property type="match status" value="1"/>
</dbReference>
<feature type="compositionally biased region" description="Basic and acidic residues" evidence="15">
    <location>
        <begin position="1122"/>
        <end position="1132"/>
    </location>
</feature>
<evidence type="ECO:0000256" key="9">
    <source>
        <dbReference type="ARBA" id="ARBA00023117"/>
    </source>
</evidence>
<dbReference type="InterPro" id="IPR036427">
    <property type="entry name" value="Bromodomain-like_sf"/>
</dbReference>
<keyword evidence="3" id="KW-0158">Chromosome</keyword>
<dbReference type="InterPro" id="IPR037967">
    <property type="entry name" value="ZMYND8_Bromo_dom"/>
</dbReference>
<feature type="domain" description="PWWP" evidence="18">
    <location>
        <begin position="272"/>
        <end position="322"/>
    </location>
</feature>
<dbReference type="PROSITE" id="PS50865">
    <property type="entry name" value="ZF_MYND_2"/>
    <property type="match status" value="1"/>
</dbReference>
<dbReference type="GO" id="GO:0140006">
    <property type="term" value="F:histone H3 reader activity"/>
    <property type="evidence" value="ECO:0007669"/>
    <property type="project" value="UniProtKB-ARBA"/>
</dbReference>
<feature type="compositionally biased region" description="Polar residues" evidence="15">
    <location>
        <begin position="427"/>
        <end position="437"/>
    </location>
</feature>
<feature type="compositionally biased region" description="Basic and acidic residues" evidence="15">
    <location>
        <begin position="714"/>
        <end position="734"/>
    </location>
</feature>
<dbReference type="FunFam" id="1.20.920.10:FF:000005">
    <property type="entry name" value="protein kinase C-binding protein 1 isoform X2"/>
    <property type="match status" value="1"/>
</dbReference>
<dbReference type="InterPro" id="IPR021931">
    <property type="entry name" value="ZMYND8"/>
</dbReference>
<feature type="region of interest" description="Disordered" evidence="15">
    <location>
        <begin position="522"/>
        <end position="543"/>
    </location>
</feature>
<dbReference type="PROSITE" id="PS01359">
    <property type="entry name" value="ZF_PHD_1"/>
    <property type="match status" value="1"/>
</dbReference>
<evidence type="ECO:0000256" key="12">
    <source>
        <dbReference type="PROSITE-ProRule" id="PRU00035"/>
    </source>
</evidence>
<evidence type="ECO:0000256" key="4">
    <source>
        <dbReference type="ARBA" id="ARBA00022723"/>
    </source>
</evidence>
<dbReference type="Pfam" id="PF00439">
    <property type="entry name" value="Bromodomain"/>
    <property type="match status" value="1"/>
</dbReference>
<name>A0A8D1DP10_PIG</name>
<dbReference type="InterPro" id="IPR057053">
    <property type="entry name" value="MYND_ZMYND11_ZMYD8"/>
</dbReference>
<keyword evidence="8" id="KW-0805">Transcription regulation</keyword>
<dbReference type="PANTHER" id="PTHR46453:SF3">
    <property type="entry name" value="MYND-TYPE ZINC FINGER-CONTAINING CHROMATIN READER ZMYND8"/>
    <property type="match status" value="1"/>
</dbReference>
<evidence type="ECO:0000256" key="5">
    <source>
        <dbReference type="ARBA" id="ARBA00022771"/>
    </source>
</evidence>
<feature type="domain" description="PHD-type" evidence="17">
    <location>
        <begin position="83"/>
        <end position="128"/>
    </location>
</feature>
<feature type="compositionally biased region" description="Basic and acidic residues" evidence="15">
    <location>
        <begin position="1050"/>
        <end position="1063"/>
    </location>
</feature>
<dbReference type="GO" id="GO:0045892">
    <property type="term" value="P:negative regulation of DNA-templated transcription"/>
    <property type="evidence" value="ECO:0007669"/>
    <property type="project" value="UniProtKB-ARBA"/>
</dbReference>
<dbReference type="Proteomes" id="UP000694725">
    <property type="component" value="Unplaced"/>
</dbReference>
<dbReference type="Proteomes" id="UP000694724">
    <property type="component" value="Unplaced"/>
</dbReference>
<keyword evidence="7" id="KW-0156">Chromatin regulator</keyword>
<comment type="subcellular location">
    <subcellularLocation>
        <location evidence="2">Chromosome</location>
    </subcellularLocation>
    <subcellularLocation>
        <location evidence="1">Nucleus</location>
    </subcellularLocation>
</comment>
<dbReference type="Ensembl" id="ENSSSCT00055034965.1">
    <property type="protein sequence ID" value="ENSSSCP00055027770.1"/>
    <property type="gene ID" value="ENSSSCG00055016857.1"/>
</dbReference>
<evidence type="ECO:0000256" key="7">
    <source>
        <dbReference type="ARBA" id="ARBA00022853"/>
    </source>
</evidence>
<keyword evidence="4" id="KW-0479">Metal-binding</keyword>
<dbReference type="SUPFAM" id="SSF144232">
    <property type="entry name" value="HIT/MYND zinc finger-like"/>
    <property type="match status" value="1"/>
</dbReference>
<feature type="region of interest" description="Disordered" evidence="15">
    <location>
        <begin position="1"/>
        <end position="76"/>
    </location>
</feature>
<reference evidence="20" key="1">
    <citation type="submission" date="2025-05" db="UniProtKB">
        <authorList>
            <consortium name="Ensembl"/>
        </authorList>
    </citation>
    <scope>IDENTIFICATION</scope>
</reference>
<feature type="domain" description="MYND-type" evidence="19">
    <location>
        <begin position="976"/>
        <end position="1010"/>
    </location>
</feature>
<organism evidence="20 21">
    <name type="scientific">Sus scrofa</name>
    <name type="common">Pig</name>
    <dbReference type="NCBI Taxonomy" id="9823"/>
    <lineage>
        <taxon>Eukaryota</taxon>
        <taxon>Metazoa</taxon>
        <taxon>Chordata</taxon>
        <taxon>Craniata</taxon>
        <taxon>Vertebrata</taxon>
        <taxon>Euteleostomi</taxon>
        <taxon>Mammalia</taxon>
        <taxon>Eutheria</taxon>
        <taxon>Laurasiatheria</taxon>
        <taxon>Artiodactyla</taxon>
        <taxon>Suina</taxon>
        <taxon>Suidae</taxon>
        <taxon>Sus</taxon>
    </lineage>
</organism>
<dbReference type="InterPro" id="IPR019786">
    <property type="entry name" value="Zinc_finger_PHD-type_CS"/>
</dbReference>
<dbReference type="GO" id="GO:0005634">
    <property type="term" value="C:nucleus"/>
    <property type="evidence" value="ECO:0007669"/>
    <property type="project" value="UniProtKB-SubCell"/>
</dbReference>
<proteinExistence type="predicted"/>
<evidence type="ECO:0000313" key="21">
    <source>
        <dbReference type="Proteomes" id="UP000694722"/>
    </source>
</evidence>
<dbReference type="PROSITE" id="PS01360">
    <property type="entry name" value="ZF_MYND_1"/>
    <property type="match status" value="1"/>
</dbReference>
<feature type="compositionally biased region" description="Polar residues" evidence="15">
    <location>
        <begin position="467"/>
        <end position="484"/>
    </location>
</feature>
<feature type="region of interest" description="Disordered" evidence="15">
    <location>
        <begin position="577"/>
        <end position="805"/>
    </location>
</feature>
<dbReference type="InterPro" id="IPR013083">
    <property type="entry name" value="Znf_RING/FYVE/PHD"/>
</dbReference>
<evidence type="ECO:0000256" key="11">
    <source>
        <dbReference type="ARBA" id="ARBA00023242"/>
    </source>
</evidence>
<evidence type="ECO:0000259" key="17">
    <source>
        <dbReference type="PROSITE" id="PS50016"/>
    </source>
</evidence>
<sequence length="1139" mass="125169">MHPQSLAEEEIKAEQEVGEGMDISTRSKDPGSTERTAQKRKFPSPPHSSNGHSPQDTSTSPIKKKKKPGLLNSNNKEQDGRNDFYCWVCHREGQVLCCELCPRVYHAKCLRLTSEPEGDWFCPECEKITVAECIETQSKAMTMLTIEQLSYLLKFAIQKMKQPGTDAFQKPVPLEQHPDYAEYIFHPMDLCTLEKNAKKKMYGCTEAFLADAKWILHNCIIYNGGNHKLTQIAKVVIKICEHEMNEIEVCPECYLAACQKRDNWFCEPCSNPHPLVWAKLKGFPFWPAKALRDKDGQVDARFFGQHDRAWVPINNCYLMSKEIPFSVKKTKSIFNSAMQEMEVYVENIRRKFGVFNYSPFRTPYTPNSQYQMLLDPSNPSAGAAKIDKQEKVKLNFDMTASPKILMSKPMLSGGTAHRISLSDMPRSPTSTNSSVHTGSDVEQDADKKATSSHFSASEESMDFLDKSTASPASTKTGQAGSLSGSPKPFSPQASTPIPTKTDKTSSTGSILNLNLDRSKAEMDLKELSESVQQQSAPVPLISPKRQIRSRFQLNLDKTIESCKAQLGINEISEDVYTAVEHSDSEDSEKSDSSDSESISDEEQKSKNEPEDAEDKEGARMDKEPSAVKKKPKLANPMETKEELKVSPSPASEKAEQSSGKEKTSPQPEKDFAEKAKPSPHPAKDKLKGKDETDSPTVHLGLDSDSESELVIDLGEDHSGREGRKNKKEPKEPSPKQDVVGKAPPSTTAGSQSPPETPVLTRSSSQTPTAGVTATTSTTSTVTAPAAAATGSPVKKQRPLLPKETAPAVQRVVWNSSTVQQKEITQSPSTSTITLVTSTQSSPLVTSSGSTSTLASSVSADLPIATASADVAADIAKYTSKMMDAIKGTMTEIYNDLSKNTTGSTIAEIRRLRIEIEKLQWLHQQELSEMKHNLELTMAEMRQSLEQERDRLIAEVKKQLELEKQQAVDETKKKQWCANCKKEAIFYCCWNTSYCDYPCQQAHWPEHMKSCTQSATAPQQEADPEVNTETLNKPSQGASSSTQAAPPEASASKEKEAPAEKSKDSGSTTPGVASPVAGAAAMRNEGRPVPSTTPVPVPRASSRRSLGWMPSGTRDTSHPPLEGGKKPTTDTRKTGNSQEM</sequence>
<evidence type="ECO:0000313" key="20">
    <source>
        <dbReference type="Ensembl" id="ENSSSCP00040009656.1"/>
    </source>
</evidence>
<feature type="compositionally biased region" description="Basic and acidic residues" evidence="15">
    <location>
        <begin position="580"/>
        <end position="592"/>
    </location>
</feature>
<dbReference type="PROSITE" id="PS50812">
    <property type="entry name" value="PWWP"/>
    <property type="match status" value="1"/>
</dbReference>
<dbReference type="InterPro" id="IPR056987">
    <property type="entry name" value="ZMYND8_CC"/>
</dbReference>
<dbReference type="SUPFAM" id="SSF47370">
    <property type="entry name" value="Bromodomain"/>
    <property type="match status" value="1"/>
</dbReference>
<dbReference type="FunFam" id="2.30.30.140:FF:000003">
    <property type="entry name" value="Protein kinase C-binding protein 1 isoform C"/>
    <property type="match status" value="1"/>
</dbReference>
<dbReference type="CDD" id="cd15538">
    <property type="entry name" value="PHD_PRKCBP1"/>
    <property type="match status" value="1"/>
</dbReference>
<evidence type="ECO:0000259" key="18">
    <source>
        <dbReference type="PROSITE" id="PS50812"/>
    </source>
</evidence>
<dbReference type="SMART" id="SM00293">
    <property type="entry name" value="PWWP"/>
    <property type="match status" value="1"/>
</dbReference>
<keyword evidence="5 13" id="KW-0863">Zinc-finger</keyword>
<dbReference type="Pfam" id="PF12064">
    <property type="entry name" value="DUF3544"/>
    <property type="match status" value="1"/>
</dbReference>
<accession>A0A8D1DP10</accession>
<dbReference type="Gene3D" id="3.30.40.10">
    <property type="entry name" value="Zinc/RING finger domain, C3HC4 (zinc finger)"/>
    <property type="match status" value="1"/>
</dbReference>
<gene>
    <name evidence="20" type="primary">ZMYND8</name>
</gene>
<evidence type="ECO:0000256" key="6">
    <source>
        <dbReference type="ARBA" id="ARBA00022833"/>
    </source>
</evidence>
<protein>
    <submittedName>
        <fullName evidence="20">Zinc finger MYND-type containing 8</fullName>
    </submittedName>
</protein>
<dbReference type="InterPro" id="IPR000313">
    <property type="entry name" value="PWWP_dom"/>
</dbReference>
<dbReference type="PANTHER" id="PTHR46453">
    <property type="entry name" value="PROTEIN KINASE C-BINDING PROTEIN 1"/>
    <property type="match status" value="1"/>
</dbReference>
<keyword evidence="6" id="KW-0862">Zinc</keyword>
<dbReference type="Ensembl" id="ENSSSCT00065044242.1">
    <property type="protein sequence ID" value="ENSSSCP00065018870.1"/>
    <property type="gene ID" value="ENSSSCG00065032519.1"/>
</dbReference>
<evidence type="ECO:0000256" key="8">
    <source>
        <dbReference type="ARBA" id="ARBA00023015"/>
    </source>
</evidence>
<keyword evidence="10" id="KW-0804">Transcription</keyword>
<dbReference type="Pfam" id="PF23460">
    <property type="entry name" value="ZMYND8_CC"/>
    <property type="match status" value="1"/>
</dbReference>
<dbReference type="InterPro" id="IPR019787">
    <property type="entry name" value="Znf_PHD-finger"/>
</dbReference>
<dbReference type="FunFam" id="6.10.140.2220:FF:000002">
    <property type="entry name" value="Protein kinase C-binding protein 1 isoform C"/>
    <property type="match status" value="1"/>
</dbReference>
<evidence type="ECO:0000256" key="10">
    <source>
        <dbReference type="ARBA" id="ARBA00023163"/>
    </source>
</evidence>
<evidence type="ECO:0000256" key="3">
    <source>
        <dbReference type="ARBA" id="ARBA00022454"/>
    </source>
</evidence>
<feature type="compositionally biased region" description="Polar residues" evidence="15">
    <location>
        <begin position="744"/>
        <end position="765"/>
    </location>
</feature>
<evidence type="ECO:0000259" key="16">
    <source>
        <dbReference type="PROSITE" id="PS50014"/>
    </source>
</evidence>
<dbReference type="SMART" id="SM00297">
    <property type="entry name" value="BROMO"/>
    <property type="match status" value="1"/>
</dbReference>
<dbReference type="Proteomes" id="UP000694722">
    <property type="component" value="Unplaced"/>
</dbReference>
<dbReference type="InterPro" id="IPR044075">
    <property type="entry name" value="PRKCBP1_PHD"/>
</dbReference>
<dbReference type="Pfam" id="PF24324">
    <property type="entry name" value="MYND_ZMYND11_ZMYD8"/>
    <property type="match status" value="1"/>
</dbReference>
<dbReference type="CDD" id="cd05508">
    <property type="entry name" value="Bromo_RACK7"/>
    <property type="match status" value="1"/>
</dbReference>
<keyword evidence="11" id="KW-0539">Nucleus</keyword>
<dbReference type="InterPro" id="IPR001487">
    <property type="entry name" value="Bromodomain"/>
</dbReference>
<dbReference type="CDD" id="cd20160">
    <property type="entry name" value="PWWP_PRKCBP1"/>
    <property type="match status" value="1"/>
</dbReference>
<dbReference type="PROSITE" id="PS50016">
    <property type="entry name" value="ZF_PHD_2"/>
    <property type="match status" value="1"/>
</dbReference>
<evidence type="ECO:0000256" key="13">
    <source>
        <dbReference type="PROSITE-ProRule" id="PRU00134"/>
    </source>
</evidence>
<dbReference type="Gene3D" id="1.20.920.10">
    <property type="entry name" value="Bromodomain-like"/>
    <property type="match status" value="1"/>
</dbReference>
<feature type="coiled-coil region" evidence="14">
    <location>
        <begin position="923"/>
        <end position="972"/>
    </location>
</feature>
<evidence type="ECO:0000256" key="14">
    <source>
        <dbReference type="SAM" id="Coils"/>
    </source>
</evidence>
<dbReference type="SUPFAM" id="SSF57903">
    <property type="entry name" value="FYVE/PHD zinc finger"/>
    <property type="match status" value="1"/>
</dbReference>
<feature type="compositionally biased region" description="Basic and acidic residues" evidence="15">
    <location>
        <begin position="652"/>
        <end position="692"/>
    </location>
</feature>
<evidence type="ECO:0000256" key="1">
    <source>
        <dbReference type="ARBA" id="ARBA00004123"/>
    </source>
</evidence>
<keyword evidence="14" id="KW-0175">Coiled coil</keyword>
<keyword evidence="9 12" id="KW-0103">Bromodomain</keyword>
<feature type="compositionally biased region" description="Polar residues" evidence="15">
    <location>
        <begin position="491"/>
        <end position="510"/>
    </location>
</feature>